<dbReference type="PANTHER" id="PTHR44688:SF25">
    <property type="entry name" value="HTH LUXR-TYPE DOMAIN-CONTAINING PROTEIN"/>
    <property type="match status" value="1"/>
</dbReference>
<dbReference type="InterPro" id="IPR005143">
    <property type="entry name" value="TF_LuxR_autoind-bd_dom"/>
</dbReference>
<proteinExistence type="predicted"/>
<dbReference type="Gene3D" id="3.30.450.80">
    <property type="entry name" value="Transcription factor LuxR-like, autoinducer-binding domain"/>
    <property type="match status" value="1"/>
</dbReference>
<dbReference type="Gene3D" id="1.10.10.10">
    <property type="entry name" value="Winged helix-like DNA-binding domain superfamily/Winged helix DNA-binding domain"/>
    <property type="match status" value="1"/>
</dbReference>
<dbReference type="InterPro" id="IPR000792">
    <property type="entry name" value="Tscrpt_reg_LuxR_C"/>
</dbReference>
<dbReference type="RefSeq" id="WP_103438554.1">
    <property type="nucleotide sequence ID" value="NZ_MIND01000018.1"/>
</dbReference>
<evidence type="ECO:0000259" key="4">
    <source>
        <dbReference type="PROSITE" id="PS50043"/>
    </source>
</evidence>
<dbReference type="InterPro" id="IPR036388">
    <property type="entry name" value="WH-like_DNA-bd_sf"/>
</dbReference>
<dbReference type="CDD" id="cd06170">
    <property type="entry name" value="LuxR_C_like"/>
    <property type="match status" value="1"/>
</dbReference>
<dbReference type="GO" id="GO:0003677">
    <property type="term" value="F:DNA binding"/>
    <property type="evidence" value="ECO:0007669"/>
    <property type="project" value="UniProtKB-KW"/>
</dbReference>
<keyword evidence="2" id="KW-0238">DNA-binding</keyword>
<evidence type="ECO:0000313" key="5">
    <source>
        <dbReference type="EMBL" id="POF90763.1"/>
    </source>
</evidence>
<dbReference type="PANTHER" id="PTHR44688">
    <property type="entry name" value="DNA-BINDING TRANSCRIPTIONAL ACTIVATOR DEVR_DOSR"/>
    <property type="match status" value="1"/>
</dbReference>
<dbReference type="Pfam" id="PF03472">
    <property type="entry name" value="Autoind_bind"/>
    <property type="match status" value="1"/>
</dbReference>
<evidence type="ECO:0000256" key="1">
    <source>
        <dbReference type="ARBA" id="ARBA00023015"/>
    </source>
</evidence>
<protein>
    <submittedName>
        <fullName evidence="5">LuxR family transcriptional regulator</fullName>
    </submittedName>
</protein>
<accession>A0A2S3WIJ9</accession>
<evidence type="ECO:0000313" key="6">
    <source>
        <dbReference type="Proteomes" id="UP000237194"/>
    </source>
</evidence>
<dbReference type="EMBL" id="MIND01000018">
    <property type="protein sequence ID" value="POF90763.1"/>
    <property type="molecule type" value="Genomic_DNA"/>
</dbReference>
<sequence>MPQWRAEQLQLLIAEREPQQLFNRALTLVQEMDMTYLGLALHIHLAASRPHIILYSNYPSDWLSYYANADVLKADPVAARCHQSTQAVMWTDEAYREVPVFRETACKHGLRHGWTQSVYDQRHNQTQMSVARPTRPVQLGEFYESGARALWLCHTLHGLLCEHHLASLAPVPKLTERELEVLKWSADGKTAADIARILTLSTSTVNFHIRSVIAKTNASNKAGAVAIAASRGLF</sequence>
<dbReference type="GO" id="GO:0006355">
    <property type="term" value="P:regulation of DNA-templated transcription"/>
    <property type="evidence" value="ECO:0007669"/>
    <property type="project" value="InterPro"/>
</dbReference>
<dbReference type="AlphaFoldDB" id="A0A2S3WIJ9"/>
<dbReference type="Proteomes" id="UP000237194">
    <property type="component" value="Unassembled WGS sequence"/>
</dbReference>
<gene>
    <name evidence="5" type="ORF">BGP80_23550</name>
</gene>
<dbReference type="PRINTS" id="PR00038">
    <property type="entry name" value="HTHLUXR"/>
</dbReference>
<reference evidence="5 6" key="2">
    <citation type="submission" date="2018-03" db="EMBL/GenBank/DDBJ databases">
        <title>Draft genome of Pseudomonas putida strain KT-27.</title>
        <authorList>
            <person name="Yoshizawa S."/>
            <person name="Khan N.H."/>
            <person name="Nishimura M."/>
            <person name="Chiura H.X."/>
            <person name="Ogura Y."/>
            <person name="Hayashi T."/>
            <person name="Kogure K."/>
        </authorList>
    </citation>
    <scope>NUCLEOTIDE SEQUENCE [LARGE SCALE GENOMIC DNA]</scope>
    <source>
        <strain evidence="5 6">KT-27</strain>
    </source>
</reference>
<reference evidence="5 6" key="1">
    <citation type="submission" date="2016-08" db="EMBL/GenBank/DDBJ databases">
        <authorList>
            <person name="Seilhamer J.J."/>
        </authorList>
    </citation>
    <scope>NUCLEOTIDE SEQUENCE [LARGE SCALE GENOMIC DNA]</scope>
    <source>
        <strain evidence="5 6">KT-27</strain>
    </source>
</reference>
<name>A0A2S3WIJ9_PSEPU</name>
<dbReference type="SUPFAM" id="SSF75516">
    <property type="entry name" value="Pheromone-binding domain of LuxR-like quorum-sensing transcription factors"/>
    <property type="match status" value="1"/>
</dbReference>
<dbReference type="Pfam" id="PF00196">
    <property type="entry name" value="GerE"/>
    <property type="match status" value="1"/>
</dbReference>
<dbReference type="SMART" id="SM00421">
    <property type="entry name" value="HTH_LUXR"/>
    <property type="match status" value="1"/>
</dbReference>
<dbReference type="InterPro" id="IPR036693">
    <property type="entry name" value="TF_LuxR_autoind-bd_dom_sf"/>
</dbReference>
<keyword evidence="3" id="KW-0804">Transcription</keyword>
<dbReference type="InterPro" id="IPR016032">
    <property type="entry name" value="Sig_transdc_resp-reg_C-effctor"/>
</dbReference>
<dbReference type="PROSITE" id="PS50043">
    <property type="entry name" value="HTH_LUXR_2"/>
    <property type="match status" value="1"/>
</dbReference>
<feature type="domain" description="HTH luxR-type" evidence="4">
    <location>
        <begin position="167"/>
        <end position="232"/>
    </location>
</feature>
<evidence type="ECO:0000256" key="2">
    <source>
        <dbReference type="ARBA" id="ARBA00023125"/>
    </source>
</evidence>
<comment type="caution">
    <text evidence="5">The sequence shown here is derived from an EMBL/GenBank/DDBJ whole genome shotgun (WGS) entry which is preliminary data.</text>
</comment>
<dbReference type="SUPFAM" id="SSF46894">
    <property type="entry name" value="C-terminal effector domain of the bipartite response regulators"/>
    <property type="match status" value="1"/>
</dbReference>
<dbReference type="PROSITE" id="PS00622">
    <property type="entry name" value="HTH_LUXR_1"/>
    <property type="match status" value="1"/>
</dbReference>
<keyword evidence="1" id="KW-0805">Transcription regulation</keyword>
<evidence type="ECO:0000256" key="3">
    <source>
        <dbReference type="ARBA" id="ARBA00023163"/>
    </source>
</evidence>
<organism evidence="5 6">
    <name type="scientific">Pseudomonas putida</name>
    <name type="common">Arthrobacter siderocapsulatus</name>
    <dbReference type="NCBI Taxonomy" id="303"/>
    <lineage>
        <taxon>Bacteria</taxon>
        <taxon>Pseudomonadati</taxon>
        <taxon>Pseudomonadota</taxon>
        <taxon>Gammaproteobacteria</taxon>
        <taxon>Pseudomonadales</taxon>
        <taxon>Pseudomonadaceae</taxon>
        <taxon>Pseudomonas</taxon>
    </lineage>
</organism>